<sequence>MAWRSRCRSIVSSCSSASSSFLQPLSAAAAAAALSRLAASTGAEAYALRFARSVTSANDLDRHTSKWMQSFSRKSPMQLINEVPPIAVEKRIVACDGGENRALGHPVEYICLDLEHPAVCKYCGLRYVQVHH</sequence>
<keyword evidence="2" id="KW-1185">Reference proteome</keyword>
<accession>A0ACC2DQC2</accession>
<name>A0ACC2DQC2_DIPCM</name>
<proteinExistence type="predicted"/>
<dbReference type="Proteomes" id="UP001162992">
    <property type="component" value="Chromosome 5"/>
</dbReference>
<protein>
    <submittedName>
        <fullName evidence="1">Uncharacterized protein</fullName>
    </submittedName>
</protein>
<organism evidence="1 2">
    <name type="scientific">Diphasiastrum complanatum</name>
    <name type="common">Issler's clubmoss</name>
    <name type="synonym">Lycopodium complanatum</name>
    <dbReference type="NCBI Taxonomy" id="34168"/>
    <lineage>
        <taxon>Eukaryota</taxon>
        <taxon>Viridiplantae</taxon>
        <taxon>Streptophyta</taxon>
        <taxon>Embryophyta</taxon>
        <taxon>Tracheophyta</taxon>
        <taxon>Lycopodiopsida</taxon>
        <taxon>Lycopodiales</taxon>
        <taxon>Lycopodiaceae</taxon>
        <taxon>Lycopodioideae</taxon>
        <taxon>Diphasiastrum</taxon>
    </lineage>
</organism>
<evidence type="ECO:0000313" key="2">
    <source>
        <dbReference type="Proteomes" id="UP001162992"/>
    </source>
</evidence>
<dbReference type="EMBL" id="CM055096">
    <property type="protein sequence ID" value="KAJ7556428.1"/>
    <property type="molecule type" value="Genomic_DNA"/>
</dbReference>
<comment type="caution">
    <text evidence="1">The sequence shown here is derived from an EMBL/GenBank/DDBJ whole genome shotgun (WGS) entry which is preliminary data.</text>
</comment>
<gene>
    <name evidence="1" type="ORF">O6H91_05G083100</name>
</gene>
<evidence type="ECO:0000313" key="1">
    <source>
        <dbReference type="EMBL" id="KAJ7556428.1"/>
    </source>
</evidence>
<reference evidence="2" key="1">
    <citation type="journal article" date="2024" name="Proc. Natl. Acad. Sci. U.S.A.">
        <title>Extraordinary preservation of gene collinearity over three hundred million years revealed in homosporous lycophytes.</title>
        <authorList>
            <person name="Li C."/>
            <person name="Wickell D."/>
            <person name="Kuo L.Y."/>
            <person name="Chen X."/>
            <person name="Nie B."/>
            <person name="Liao X."/>
            <person name="Peng D."/>
            <person name="Ji J."/>
            <person name="Jenkins J."/>
            <person name="Williams M."/>
            <person name="Shu S."/>
            <person name="Plott C."/>
            <person name="Barry K."/>
            <person name="Rajasekar S."/>
            <person name="Grimwood J."/>
            <person name="Han X."/>
            <person name="Sun S."/>
            <person name="Hou Z."/>
            <person name="He W."/>
            <person name="Dai G."/>
            <person name="Sun C."/>
            <person name="Schmutz J."/>
            <person name="Leebens-Mack J.H."/>
            <person name="Li F.W."/>
            <person name="Wang L."/>
        </authorList>
    </citation>
    <scope>NUCLEOTIDE SEQUENCE [LARGE SCALE GENOMIC DNA]</scope>
    <source>
        <strain evidence="2">cv. PW_Plant_1</strain>
    </source>
</reference>